<evidence type="ECO:0000313" key="2">
    <source>
        <dbReference type="EMBL" id="KAK3386690.1"/>
    </source>
</evidence>
<gene>
    <name evidence="2" type="ORF">B0H63DRAFT_520768</name>
</gene>
<organism evidence="2 3">
    <name type="scientific">Podospora didyma</name>
    <dbReference type="NCBI Taxonomy" id="330526"/>
    <lineage>
        <taxon>Eukaryota</taxon>
        <taxon>Fungi</taxon>
        <taxon>Dikarya</taxon>
        <taxon>Ascomycota</taxon>
        <taxon>Pezizomycotina</taxon>
        <taxon>Sordariomycetes</taxon>
        <taxon>Sordariomycetidae</taxon>
        <taxon>Sordariales</taxon>
        <taxon>Podosporaceae</taxon>
        <taxon>Podospora</taxon>
    </lineage>
</organism>
<reference evidence="2" key="1">
    <citation type="journal article" date="2023" name="Mol. Phylogenet. Evol.">
        <title>Genome-scale phylogeny and comparative genomics of the fungal order Sordariales.</title>
        <authorList>
            <person name="Hensen N."/>
            <person name="Bonometti L."/>
            <person name="Westerberg I."/>
            <person name="Brannstrom I.O."/>
            <person name="Guillou S."/>
            <person name="Cros-Aarteil S."/>
            <person name="Calhoun S."/>
            <person name="Haridas S."/>
            <person name="Kuo A."/>
            <person name="Mondo S."/>
            <person name="Pangilinan J."/>
            <person name="Riley R."/>
            <person name="LaButti K."/>
            <person name="Andreopoulos B."/>
            <person name="Lipzen A."/>
            <person name="Chen C."/>
            <person name="Yan M."/>
            <person name="Daum C."/>
            <person name="Ng V."/>
            <person name="Clum A."/>
            <person name="Steindorff A."/>
            <person name="Ohm R.A."/>
            <person name="Martin F."/>
            <person name="Silar P."/>
            <person name="Natvig D.O."/>
            <person name="Lalanne C."/>
            <person name="Gautier V."/>
            <person name="Ament-Velasquez S.L."/>
            <person name="Kruys A."/>
            <person name="Hutchinson M.I."/>
            <person name="Powell A.J."/>
            <person name="Barry K."/>
            <person name="Miller A.N."/>
            <person name="Grigoriev I.V."/>
            <person name="Debuchy R."/>
            <person name="Gladieux P."/>
            <person name="Hiltunen Thoren M."/>
            <person name="Johannesson H."/>
        </authorList>
    </citation>
    <scope>NUCLEOTIDE SEQUENCE</scope>
    <source>
        <strain evidence="2">CBS 232.78</strain>
    </source>
</reference>
<reference evidence="2" key="2">
    <citation type="submission" date="2023-06" db="EMBL/GenBank/DDBJ databases">
        <authorList>
            <consortium name="Lawrence Berkeley National Laboratory"/>
            <person name="Haridas S."/>
            <person name="Hensen N."/>
            <person name="Bonometti L."/>
            <person name="Westerberg I."/>
            <person name="Brannstrom I.O."/>
            <person name="Guillou S."/>
            <person name="Cros-Aarteil S."/>
            <person name="Calhoun S."/>
            <person name="Kuo A."/>
            <person name="Mondo S."/>
            <person name="Pangilinan J."/>
            <person name="Riley R."/>
            <person name="LaButti K."/>
            <person name="Andreopoulos B."/>
            <person name="Lipzen A."/>
            <person name="Chen C."/>
            <person name="Yanf M."/>
            <person name="Daum C."/>
            <person name="Ng V."/>
            <person name="Clum A."/>
            <person name="Steindorff A."/>
            <person name="Ohm R."/>
            <person name="Martin F."/>
            <person name="Silar P."/>
            <person name="Natvig D."/>
            <person name="Lalanne C."/>
            <person name="Gautier V."/>
            <person name="Ament-velasquez S.L."/>
            <person name="Kruys A."/>
            <person name="Hutchinson M.I."/>
            <person name="Powell A.J."/>
            <person name="Barry K."/>
            <person name="Miller A.N."/>
            <person name="Grigoriev I.V."/>
            <person name="Debuchy R."/>
            <person name="Gladieux P."/>
            <person name="Thoren M.H."/>
            <person name="Johannesson H."/>
        </authorList>
    </citation>
    <scope>NUCLEOTIDE SEQUENCE</scope>
    <source>
        <strain evidence="2">CBS 232.78</strain>
    </source>
</reference>
<sequence length="119" mass="11787">MILISLAYLGVVFALPHPEPADAAITPAPQVLVKRGEIVGYVAVSGNTTANPAPGPTANPVAPAPTGTTNDLGLSSILDLLSSRTAAAPASTSSSGAETEAFLGPAATLAAAFMAYWLA</sequence>
<dbReference type="Proteomes" id="UP001285441">
    <property type="component" value="Unassembled WGS sequence"/>
</dbReference>
<protein>
    <submittedName>
        <fullName evidence="2">Uncharacterized protein</fullName>
    </submittedName>
</protein>
<dbReference type="EMBL" id="JAULSW010000003">
    <property type="protein sequence ID" value="KAK3386690.1"/>
    <property type="molecule type" value="Genomic_DNA"/>
</dbReference>
<dbReference type="AlphaFoldDB" id="A0AAE0NS97"/>
<feature type="region of interest" description="Disordered" evidence="1">
    <location>
        <begin position="48"/>
        <end position="67"/>
    </location>
</feature>
<evidence type="ECO:0000256" key="1">
    <source>
        <dbReference type="SAM" id="MobiDB-lite"/>
    </source>
</evidence>
<comment type="caution">
    <text evidence="2">The sequence shown here is derived from an EMBL/GenBank/DDBJ whole genome shotgun (WGS) entry which is preliminary data.</text>
</comment>
<keyword evidence="3" id="KW-1185">Reference proteome</keyword>
<name>A0AAE0NS97_9PEZI</name>
<evidence type="ECO:0000313" key="3">
    <source>
        <dbReference type="Proteomes" id="UP001285441"/>
    </source>
</evidence>
<proteinExistence type="predicted"/>
<accession>A0AAE0NS97</accession>